<dbReference type="Gene3D" id="3.50.50.100">
    <property type="match status" value="1"/>
</dbReference>
<dbReference type="AlphaFoldDB" id="A0A8D9GUB6"/>
<gene>
    <name evidence="1" type="ORF">BRAPAZ1V2_A01P12800.2</name>
</gene>
<sequence length="60" mass="7118">LDSNGNKFFDVDYDYLVTQSDTFNIPGVEENCHFLSHFLITDKESVELSLFHMRRKVYQN</sequence>
<dbReference type="EMBL" id="LS974617">
    <property type="protein sequence ID" value="CAG7887204.1"/>
    <property type="molecule type" value="Genomic_DNA"/>
</dbReference>
<dbReference type="Proteomes" id="UP000694005">
    <property type="component" value="Chromosome A01"/>
</dbReference>
<reference evidence="1 2" key="1">
    <citation type="submission" date="2021-07" db="EMBL/GenBank/DDBJ databases">
        <authorList>
            <consortium name="Genoscope - CEA"/>
            <person name="William W."/>
        </authorList>
    </citation>
    <scope>NUCLEOTIDE SEQUENCE [LARGE SCALE GENOMIC DNA]</scope>
</reference>
<accession>A0A8D9GUB6</accession>
<name>A0A8D9GUB6_BRACM</name>
<organism evidence="1 2">
    <name type="scientific">Brassica campestris</name>
    <name type="common">Field mustard</name>
    <dbReference type="NCBI Taxonomy" id="3711"/>
    <lineage>
        <taxon>Eukaryota</taxon>
        <taxon>Viridiplantae</taxon>
        <taxon>Streptophyta</taxon>
        <taxon>Embryophyta</taxon>
        <taxon>Tracheophyta</taxon>
        <taxon>Spermatophyta</taxon>
        <taxon>Magnoliopsida</taxon>
        <taxon>eudicotyledons</taxon>
        <taxon>Gunneridae</taxon>
        <taxon>Pentapetalae</taxon>
        <taxon>rosids</taxon>
        <taxon>malvids</taxon>
        <taxon>Brassicales</taxon>
        <taxon>Brassicaceae</taxon>
        <taxon>Brassiceae</taxon>
        <taxon>Brassica</taxon>
    </lineage>
</organism>
<feature type="non-terminal residue" evidence="1">
    <location>
        <position position="60"/>
    </location>
</feature>
<evidence type="ECO:0000313" key="2">
    <source>
        <dbReference type="Proteomes" id="UP000694005"/>
    </source>
</evidence>
<protein>
    <submittedName>
        <fullName evidence="1">Uncharacterized protein</fullName>
    </submittedName>
</protein>
<evidence type="ECO:0000313" key="1">
    <source>
        <dbReference type="EMBL" id="CAG7887204.1"/>
    </source>
</evidence>
<proteinExistence type="predicted"/>